<dbReference type="GO" id="GO:0016791">
    <property type="term" value="F:phosphatase activity"/>
    <property type="evidence" value="ECO:0007669"/>
    <property type="project" value="TreeGrafter"/>
</dbReference>
<gene>
    <name evidence="4" type="ORF">LTR09_005069</name>
</gene>
<sequence length="490" mass="51825">MFSSTLLTLATALPLALGQSYNSETVLGVYIFHRHGDRTAKITAPANLTDLGYRQVYTAGDYYRSRYIDSSSPYHISGINSDIVLQSQLQVSAPIDTVLQNSATGFLQTLYPPVGTKLDTEELRNGSTVTAPMQGYQLIPIGVAESGTGSEDSTWLQGTSDCAKAEISSNQYFTSTEYNKMYDQTKDFYHNLLPVISGMFSAEDATFENAYTIYDYINVATIHNATIPSASLLTNETLSQLLALANNHEWNLAYNSSAPIRAVTGMTLAAQIVQFLNGTLADAGSFTGQKLGIQFGAYGTFASFFGLAGLQDVSVDFTGATDYASSMVVEMFTNASDAVTTSNYPADGDVYVRFLYHNGTATASDPPTAYPLFGSGQNVLGWNDFVSDMNKFSLGDTGAWCTACGNSTGACAAYVDSDASGSSSGSSSQESKTGCSNGVSPAVNGVIGAMVTLAVVLGLEALVLLVCGLRVVSKKRLAQASNGVSSEVKA</sequence>
<evidence type="ECO:0000256" key="2">
    <source>
        <dbReference type="SAM" id="Phobius"/>
    </source>
</evidence>
<keyword evidence="5" id="KW-1185">Reference proteome</keyword>
<reference evidence="4" key="1">
    <citation type="submission" date="2023-04" db="EMBL/GenBank/DDBJ databases">
        <title>Black Yeasts Isolated from many extreme environments.</title>
        <authorList>
            <person name="Coleine C."/>
            <person name="Stajich J.E."/>
            <person name="Selbmann L."/>
        </authorList>
    </citation>
    <scope>NUCLEOTIDE SEQUENCE</scope>
    <source>
        <strain evidence="4">CCFEE 5312</strain>
    </source>
</reference>
<keyword evidence="2" id="KW-0472">Membrane</keyword>
<dbReference type="Pfam" id="PF00328">
    <property type="entry name" value="His_Phos_2"/>
    <property type="match status" value="1"/>
</dbReference>
<accession>A0AAJ0DNG5</accession>
<name>A0AAJ0DNG5_9PEZI</name>
<dbReference type="EMBL" id="JAWDJX010000014">
    <property type="protein sequence ID" value="KAK3053789.1"/>
    <property type="molecule type" value="Genomic_DNA"/>
</dbReference>
<comment type="similarity">
    <text evidence="1">Belongs to the histidine acid phosphatase family.</text>
</comment>
<keyword evidence="3" id="KW-0732">Signal</keyword>
<dbReference type="InterPro" id="IPR050645">
    <property type="entry name" value="Histidine_acid_phosphatase"/>
</dbReference>
<dbReference type="CDD" id="cd07061">
    <property type="entry name" value="HP_HAP_like"/>
    <property type="match status" value="1"/>
</dbReference>
<dbReference type="PANTHER" id="PTHR11567:SF142">
    <property type="entry name" value="PHOSPHOGLYCERATE MUTASE-LIKE PROTEIN"/>
    <property type="match status" value="1"/>
</dbReference>
<keyword evidence="2" id="KW-0812">Transmembrane</keyword>
<evidence type="ECO:0000256" key="1">
    <source>
        <dbReference type="ARBA" id="ARBA00005375"/>
    </source>
</evidence>
<evidence type="ECO:0000256" key="3">
    <source>
        <dbReference type="SAM" id="SignalP"/>
    </source>
</evidence>
<dbReference type="InterPro" id="IPR029033">
    <property type="entry name" value="His_PPase_superfam"/>
</dbReference>
<feature type="transmembrane region" description="Helical" evidence="2">
    <location>
        <begin position="445"/>
        <end position="469"/>
    </location>
</feature>
<proteinExistence type="inferred from homology"/>
<dbReference type="Gene3D" id="3.40.50.1240">
    <property type="entry name" value="Phosphoglycerate mutase-like"/>
    <property type="match status" value="1"/>
</dbReference>
<protein>
    <recommendedName>
        <fullName evidence="6">Histidine acid phosphatase</fullName>
    </recommendedName>
</protein>
<evidence type="ECO:0000313" key="5">
    <source>
        <dbReference type="Proteomes" id="UP001271007"/>
    </source>
</evidence>
<dbReference type="Proteomes" id="UP001271007">
    <property type="component" value="Unassembled WGS sequence"/>
</dbReference>
<organism evidence="4 5">
    <name type="scientific">Extremus antarcticus</name>
    <dbReference type="NCBI Taxonomy" id="702011"/>
    <lineage>
        <taxon>Eukaryota</taxon>
        <taxon>Fungi</taxon>
        <taxon>Dikarya</taxon>
        <taxon>Ascomycota</taxon>
        <taxon>Pezizomycotina</taxon>
        <taxon>Dothideomycetes</taxon>
        <taxon>Dothideomycetidae</taxon>
        <taxon>Mycosphaerellales</taxon>
        <taxon>Extremaceae</taxon>
        <taxon>Extremus</taxon>
    </lineage>
</organism>
<dbReference type="InterPro" id="IPR000560">
    <property type="entry name" value="His_Pase_clade-2"/>
</dbReference>
<dbReference type="PANTHER" id="PTHR11567">
    <property type="entry name" value="ACID PHOSPHATASE-RELATED"/>
    <property type="match status" value="1"/>
</dbReference>
<evidence type="ECO:0000313" key="4">
    <source>
        <dbReference type="EMBL" id="KAK3053789.1"/>
    </source>
</evidence>
<comment type="caution">
    <text evidence="4">The sequence shown here is derived from an EMBL/GenBank/DDBJ whole genome shotgun (WGS) entry which is preliminary data.</text>
</comment>
<dbReference type="SUPFAM" id="SSF53254">
    <property type="entry name" value="Phosphoglycerate mutase-like"/>
    <property type="match status" value="1"/>
</dbReference>
<keyword evidence="2" id="KW-1133">Transmembrane helix</keyword>
<evidence type="ECO:0008006" key="6">
    <source>
        <dbReference type="Google" id="ProtNLM"/>
    </source>
</evidence>
<dbReference type="AlphaFoldDB" id="A0AAJ0DNG5"/>
<feature type="chain" id="PRO_5042555283" description="Histidine acid phosphatase" evidence="3">
    <location>
        <begin position="19"/>
        <end position="490"/>
    </location>
</feature>
<feature type="signal peptide" evidence="3">
    <location>
        <begin position="1"/>
        <end position="18"/>
    </location>
</feature>